<evidence type="ECO:0000313" key="8">
    <source>
        <dbReference type="Proteomes" id="UP000321337"/>
    </source>
</evidence>
<evidence type="ECO:0000256" key="5">
    <source>
        <dbReference type="ARBA" id="ARBA00023136"/>
    </source>
</evidence>
<dbReference type="Proteomes" id="UP000321337">
    <property type="component" value="Unassembled WGS sequence"/>
</dbReference>
<evidence type="ECO:0000256" key="2">
    <source>
        <dbReference type="ARBA" id="ARBA00022448"/>
    </source>
</evidence>
<dbReference type="InterPro" id="IPR006311">
    <property type="entry name" value="TAT_signal"/>
</dbReference>
<keyword evidence="5" id="KW-0472">Membrane</keyword>
<reference evidence="7 8" key="1">
    <citation type="submission" date="2019-07" db="EMBL/GenBank/DDBJ databases">
        <title>Whole genome shotgun sequence of Thiobacillus plumbophilus NBRC 107929.</title>
        <authorList>
            <person name="Hosoyama A."/>
            <person name="Uohara A."/>
            <person name="Ohji S."/>
            <person name="Ichikawa N."/>
        </authorList>
    </citation>
    <scope>NUCLEOTIDE SEQUENCE [LARGE SCALE GENOMIC DNA]</scope>
    <source>
        <strain evidence="7 8">NBRC 107929</strain>
    </source>
</reference>
<dbReference type="RefSeq" id="WP_147074047.1">
    <property type="nucleotide sequence ID" value="NZ_AP021884.1"/>
</dbReference>
<dbReference type="PROSITE" id="PS51318">
    <property type="entry name" value="TAT"/>
    <property type="match status" value="1"/>
</dbReference>
<dbReference type="PANTHER" id="PTHR30024">
    <property type="entry name" value="ALIPHATIC SULFONATES-BINDING PROTEIN-RELATED"/>
    <property type="match status" value="1"/>
</dbReference>
<dbReference type="EMBL" id="BKAD01000026">
    <property type="protein sequence ID" value="GEP31243.1"/>
    <property type="molecule type" value="Genomic_DNA"/>
</dbReference>
<evidence type="ECO:0000313" key="7">
    <source>
        <dbReference type="EMBL" id="GEP31243.1"/>
    </source>
</evidence>
<dbReference type="InterPro" id="IPR044527">
    <property type="entry name" value="NrtA/CpmA_ABC-bd_dom"/>
</dbReference>
<dbReference type="AlphaFoldDB" id="A0A512L9T3"/>
<dbReference type="SUPFAM" id="SSF53850">
    <property type="entry name" value="Periplasmic binding protein-like II"/>
    <property type="match status" value="1"/>
</dbReference>
<dbReference type="CDD" id="cd13553">
    <property type="entry name" value="PBP2_NrtA_CpmA_like"/>
    <property type="match status" value="1"/>
</dbReference>
<evidence type="ECO:0000256" key="1">
    <source>
        <dbReference type="ARBA" id="ARBA00004308"/>
    </source>
</evidence>
<evidence type="ECO:0000256" key="6">
    <source>
        <dbReference type="ARBA" id="ARBA00024031"/>
    </source>
</evidence>
<comment type="caution">
    <text evidence="7">The sequence shown here is derived from an EMBL/GenBank/DDBJ whole genome shotgun (WGS) entry which is preliminary data.</text>
</comment>
<evidence type="ECO:0000256" key="3">
    <source>
        <dbReference type="ARBA" id="ARBA00022475"/>
    </source>
</evidence>
<dbReference type="PANTHER" id="PTHR30024:SF43">
    <property type="entry name" value="BLL4572 PROTEIN"/>
    <property type="match status" value="1"/>
</dbReference>
<keyword evidence="8" id="KW-1185">Reference proteome</keyword>
<keyword evidence="2" id="KW-0813">Transport</keyword>
<dbReference type="GO" id="GO:0012505">
    <property type="term" value="C:endomembrane system"/>
    <property type="evidence" value="ECO:0007669"/>
    <property type="project" value="UniProtKB-SubCell"/>
</dbReference>
<accession>A0A512L9T3</accession>
<gene>
    <name evidence="7" type="ORF">TPL01_23810</name>
</gene>
<proteinExistence type="inferred from homology"/>
<sequence length="463" mass="51069">MKKYQNEEHTDPRPLVHIDGCSCGTCSNAKPTDPRLELMPDHPDITDGGKPDPNLALDYDPLFSSVLGTGVSRRSLLKAAGLAALSSLLPSAPSFAAKAKFDPVVRIGYIPITDAAALLVAHEMGFFKKEGIDSEAPTLIRGWSPLVEAFASHRFNLTHLLIPVPIWMRYNNKFPVKITAWNHTNGSGLIVHKDSGINSPKDFGGKQFAVPYWYSIHNIVSQKIMRAAGITPVIRPQHAKIASNECNFIVLNPPDMPPALMARQIDGYCVAEPFNALGELKANGKMLRFTGDVWKGHPCCVVVMHEEDTMDPERAAWAQGVHNAIVAAQIHLDGNKKAMAQMLSKDGKKYLPFPAEVVERAMLFYSVADYPKAIQHPGWGQSRINFEGWPYPSATKLVVNDLKKTQLSGDMGFLSKLDADFVAKDLVNYTFVKKALAANPKWKDDLSVPQTGDPYNRVEEFVL</sequence>
<keyword evidence="4" id="KW-0997">Cell inner membrane</keyword>
<comment type="similarity">
    <text evidence="6">Belongs to the CmpA/NrtA family.</text>
</comment>
<evidence type="ECO:0008006" key="9">
    <source>
        <dbReference type="Google" id="ProtNLM"/>
    </source>
</evidence>
<keyword evidence="3" id="KW-1003">Cell membrane</keyword>
<organism evidence="7 8">
    <name type="scientific">Sulfuriferula plumbiphila</name>
    <dbReference type="NCBI Taxonomy" id="171865"/>
    <lineage>
        <taxon>Bacteria</taxon>
        <taxon>Pseudomonadati</taxon>
        <taxon>Pseudomonadota</taxon>
        <taxon>Betaproteobacteria</taxon>
        <taxon>Nitrosomonadales</taxon>
        <taxon>Sulfuricellaceae</taxon>
        <taxon>Sulfuriferula</taxon>
    </lineage>
</organism>
<dbReference type="Gene3D" id="3.40.190.10">
    <property type="entry name" value="Periplasmic binding protein-like II"/>
    <property type="match status" value="2"/>
</dbReference>
<protein>
    <recommendedName>
        <fullName evidence="9">ABC transporter substrate-binding protein</fullName>
    </recommendedName>
</protein>
<dbReference type="Pfam" id="PF13379">
    <property type="entry name" value="NMT1_2"/>
    <property type="match status" value="1"/>
</dbReference>
<evidence type="ECO:0000256" key="4">
    <source>
        <dbReference type="ARBA" id="ARBA00022519"/>
    </source>
</evidence>
<name>A0A512L9T3_9PROT</name>
<comment type="subcellular location">
    <subcellularLocation>
        <location evidence="1">Endomembrane system</location>
    </subcellularLocation>
</comment>
<dbReference type="OrthoDB" id="9789215at2"/>